<dbReference type="SMART" id="SM00332">
    <property type="entry name" value="PP2Cc"/>
    <property type="match status" value="1"/>
</dbReference>
<dbReference type="InterPro" id="IPR036457">
    <property type="entry name" value="PPM-type-like_dom_sf"/>
</dbReference>
<dbReference type="PROSITE" id="PS51746">
    <property type="entry name" value="PPM_2"/>
    <property type="match status" value="1"/>
</dbReference>
<comment type="cofactor">
    <cofactor evidence="1">
        <name>Mg(2+)</name>
        <dbReference type="ChEBI" id="CHEBI:18420"/>
    </cofactor>
</comment>
<keyword evidence="1" id="KW-0904">Protein phosphatase</keyword>
<reference evidence="3" key="1">
    <citation type="submission" date="2021-06" db="EMBL/GenBank/DDBJ databases">
        <authorList>
            <person name="Kallberg Y."/>
            <person name="Tangrot J."/>
            <person name="Rosling A."/>
        </authorList>
    </citation>
    <scope>NUCLEOTIDE SEQUENCE</scope>
    <source>
        <strain evidence="3">UK204</strain>
    </source>
</reference>
<feature type="domain" description="PPM-type phosphatase" evidence="2">
    <location>
        <begin position="166"/>
        <end position="430"/>
    </location>
</feature>
<dbReference type="GO" id="GO:0046872">
    <property type="term" value="F:metal ion binding"/>
    <property type="evidence" value="ECO:0007669"/>
    <property type="project" value="UniProtKB-UniRule"/>
</dbReference>
<dbReference type="InterPro" id="IPR039123">
    <property type="entry name" value="PPTC7"/>
</dbReference>
<sequence length="439" mass="49512">MKKSIKFTTYLLQKTLYSSIRPRNLLKNQISCHAPYTSQIGSLARSFFTSALPPVNKIFLNQPSFILSPQIYNKKRYFNNSFSKNFLSTTKAFKPHSSKSQKFFDSTTSINKPTSTTGTSSTSTAISTSHQNHSSIIDFYEKPLSITKRNSFILNHGGSGIPKHSEKLITTKNDGEYYSVGCGEDSFFVRYDSLGVADGVGGWRNVAPLRNAVADSALYSRKLMHYSFAELERYDNIDDEKYYHYNEVNPVDILQTSYDQVVKDSTLKGIIGSSTALIAVLREDELRIANLGDCGIGVIRYNDFIFQTEEQQHSFNYPYQLGTSSYDTPQDSQQFTVKIQHGDIIIMGSDGIFDNLFEEDILEEITQFFCQRQSGLKVDPQIISDTLAWKAKNASKDINVPSPFQSRAMQEGLYYSGGKRDDVSVLVAVVTDNYHLEKD</sequence>
<accession>A0A9N9CMK6</accession>
<evidence type="ECO:0000313" key="4">
    <source>
        <dbReference type="Proteomes" id="UP000789570"/>
    </source>
</evidence>
<dbReference type="Gene3D" id="3.60.40.10">
    <property type="entry name" value="PPM-type phosphatase domain"/>
    <property type="match status" value="1"/>
</dbReference>
<keyword evidence="1" id="KW-0464">Manganese</keyword>
<comment type="caution">
    <text evidence="3">The sequence shown here is derived from an EMBL/GenBank/DDBJ whole genome shotgun (WGS) entry which is preliminary data.</text>
</comment>
<evidence type="ECO:0000256" key="1">
    <source>
        <dbReference type="RuleBase" id="RU366020"/>
    </source>
</evidence>
<dbReference type="EC" id="3.1.3.16" evidence="1"/>
<dbReference type="OrthoDB" id="60843at2759"/>
<gene>
    <name evidence="3" type="ORF">FCALED_LOCUS8792</name>
</gene>
<dbReference type="PANTHER" id="PTHR12320:SF84">
    <property type="entry name" value="PROTEIN PHOSPHATASE"/>
    <property type="match status" value="1"/>
</dbReference>
<name>A0A9N9CMK6_9GLOM</name>
<comment type="catalytic activity">
    <reaction evidence="1">
        <text>O-phospho-L-threonyl-[protein] + H2O = L-threonyl-[protein] + phosphate</text>
        <dbReference type="Rhea" id="RHEA:47004"/>
        <dbReference type="Rhea" id="RHEA-COMP:11060"/>
        <dbReference type="Rhea" id="RHEA-COMP:11605"/>
        <dbReference type="ChEBI" id="CHEBI:15377"/>
        <dbReference type="ChEBI" id="CHEBI:30013"/>
        <dbReference type="ChEBI" id="CHEBI:43474"/>
        <dbReference type="ChEBI" id="CHEBI:61977"/>
        <dbReference type="EC" id="3.1.3.16"/>
    </reaction>
</comment>
<protein>
    <recommendedName>
        <fullName evidence="1">Protein phosphatase</fullName>
        <ecNumber evidence="1">3.1.3.16</ecNumber>
    </recommendedName>
</protein>
<dbReference type="PANTHER" id="PTHR12320">
    <property type="entry name" value="PROTEIN PHOSPHATASE 2C"/>
    <property type="match status" value="1"/>
</dbReference>
<keyword evidence="1" id="KW-0378">Hydrolase</keyword>
<dbReference type="GO" id="GO:0004722">
    <property type="term" value="F:protein serine/threonine phosphatase activity"/>
    <property type="evidence" value="ECO:0007669"/>
    <property type="project" value="UniProtKB-EC"/>
</dbReference>
<keyword evidence="4" id="KW-1185">Reference proteome</keyword>
<keyword evidence="1" id="KW-0479">Metal-binding</keyword>
<dbReference type="AlphaFoldDB" id="A0A9N9CMK6"/>
<evidence type="ECO:0000259" key="2">
    <source>
        <dbReference type="PROSITE" id="PS51746"/>
    </source>
</evidence>
<dbReference type="Proteomes" id="UP000789570">
    <property type="component" value="Unassembled WGS sequence"/>
</dbReference>
<comment type="catalytic activity">
    <reaction evidence="1">
        <text>O-phospho-L-seryl-[protein] + H2O = L-seryl-[protein] + phosphate</text>
        <dbReference type="Rhea" id="RHEA:20629"/>
        <dbReference type="Rhea" id="RHEA-COMP:9863"/>
        <dbReference type="Rhea" id="RHEA-COMP:11604"/>
        <dbReference type="ChEBI" id="CHEBI:15377"/>
        <dbReference type="ChEBI" id="CHEBI:29999"/>
        <dbReference type="ChEBI" id="CHEBI:43474"/>
        <dbReference type="ChEBI" id="CHEBI:83421"/>
        <dbReference type="EC" id="3.1.3.16"/>
    </reaction>
</comment>
<keyword evidence="1" id="KW-0460">Magnesium</keyword>
<dbReference type="SUPFAM" id="SSF81606">
    <property type="entry name" value="PP2C-like"/>
    <property type="match status" value="1"/>
</dbReference>
<dbReference type="EMBL" id="CAJVPQ010002692">
    <property type="protein sequence ID" value="CAG8605337.1"/>
    <property type="molecule type" value="Genomic_DNA"/>
</dbReference>
<proteinExistence type="inferred from homology"/>
<organism evidence="3 4">
    <name type="scientific">Funneliformis caledonium</name>
    <dbReference type="NCBI Taxonomy" id="1117310"/>
    <lineage>
        <taxon>Eukaryota</taxon>
        <taxon>Fungi</taxon>
        <taxon>Fungi incertae sedis</taxon>
        <taxon>Mucoromycota</taxon>
        <taxon>Glomeromycotina</taxon>
        <taxon>Glomeromycetes</taxon>
        <taxon>Glomerales</taxon>
        <taxon>Glomeraceae</taxon>
        <taxon>Funneliformis</taxon>
    </lineage>
</organism>
<dbReference type="InterPro" id="IPR001932">
    <property type="entry name" value="PPM-type_phosphatase-like_dom"/>
</dbReference>
<evidence type="ECO:0000313" key="3">
    <source>
        <dbReference type="EMBL" id="CAG8605337.1"/>
    </source>
</evidence>
<comment type="cofactor">
    <cofactor evidence="1">
        <name>Mn(2+)</name>
        <dbReference type="ChEBI" id="CHEBI:29035"/>
    </cofactor>
</comment>
<comment type="similarity">
    <text evidence="1">Belongs to the PP2C family.</text>
</comment>